<dbReference type="InterPro" id="IPR024705">
    <property type="entry name" value="Ssp411"/>
</dbReference>
<accession>A0A5N0TEJ3</accession>
<dbReference type="PANTHER" id="PTHR42899">
    <property type="entry name" value="SPERMATOGENESIS-ASSOCIATED PROTEIN 20"/>
    <property type="match status" value="1"/>
</dbReference>
<dbReference type="EMBL" id="VYXP01000002">
    <property type="protein sequence ID" value="KAA9133523.1"/>
    <property type="molecule type" value="Genomic_DNA"/>
</dbReference>
<gene>
    <name evidence="4" type="ORF">F3N42_04020</name>
</gene>
<feature type="region of interest" description="Disordered" evidence="1">
    <location>
        <begin position="1"/>
        <end position="28"/>
    </location>
</feature>
<feature type="domain" description="Thiol:disulfide interchange protein DsbD N-terminal" evidence="3">
    <location>
        <begin position="640"/>
        <end position="733"/>
    </location>
</feature>
<dbReference type="InterPro" id="IPR036249">
    <property type="entry name" value="Thioredoxin-like_sf"/>
</dbReference>
<name>A0A5N0TEJ3_9GAMM</name>
<evidence type="ECO:0000259" key="3">
    <source>
        <dbReference type="Pfam" id="PF11412"/>
    </source>
</evidence>
<feature type="domain" description="Spermatogenesis-associated protein 20-like TRX" evidence="2">
    <location>
        <begin position="82"/>
        <end position="232"/>
    </location>
</feature>
<evidence type="ECO:0000313" key="4">
    <source>
        <dbReference type="EMBL" id="KAA9133523.1"/>
    </source>
</evidence>
<keyword evidence="5" id="KW-1185">Reference proteome</keyword>
<reference evidence="4 5" key="1">
    <citation type="submission" date="2019-09" db="EMBL/GenBank/DDBJ databases">
        <title>Wenzhouxiangella sp. Genome sequencing and assembly.</title>
        <authorList>
            <person name="Zhang R."/>
        </authorList>
    </citation>
    <scope>NUCLEOTIDE SEQUENCE [LARGE SCALE GENOMIC DNA]</scope>
    <source>
        <strain evidence="4 5">W260</strain>
    </source>
</reference>
<dbReference type="SUPFAM" id="SSF48208">
    <property type="entry name" value="Six-hairpin glycosidases"/>
    <property type="match status" value="1"/>
</dbReference>
<dbReference type="Gene3D" id="3.40.30.10">
    <property type="entry name" value="Glutaredoxin"/>
    <property type="match status" value="1"/>
</dbReference>
<dbReference type="Pfam" id="PF11412">
    <property type="entry name" value="DsbD_N"/>
    <property type="match status" value="1"/>
</dbReference>
<dbReference type="AlphaFoldDB" id="A0A5N0TEJ3"/>
<dbReference type="SUPFAM" id="SSF52833">
    <property type="entry name" value="Thioredoxin-like"/>
    <property type="match status" value="1"/>
</dbReference>
<dbReference type="Pfam" id="PF03190">
    <property type="entry name" value="Thioredox_DsbH"/>
    <property type="match status" value="1"/>
</dbReference>
<dbReference type="Proteomes" id="UP000325372">
    <property type="component" value="Unassembled WGS sequence"/>
</dbReference>
<evidence type="ECO:0000259" key="2">
    <source>
        <dbReference type="Pfam" id="PF03190"/>
    </source>
</evidence>
<evidence type="ECO:0000256" key="1">
    <source>
        <dbReference type="SAM" id="MobiDB-lite"/>
    </source>
</evidence>
<dbReference type="InterPro" id="IPR008928">
    <property type="entry name" value="6-hairpin_glycosidase_sf"/>
</dbReference>
<dbReference type="GO" id="GO:0005975">
    <property type="term" value="P:carbohydrate metabolic process"/>
    <property type="evidence" value="ECO:0007669"/>
    <property type="project" value="InterPro"/>
</dbReference>
<comment type="caution">
    <text evidence="4">The sequence shown here is derived from an EMBL/GenBank/DDBJ whole genome shotgun (WGS) entry which is preliminary data.</text>
</comment>
<proteinExistence type="predicted"/>
<sequence>MSVRFTRVSARPHRSVPKSPGQTDRSRWSRACRPARSTMCVCRLPMPKARSLRRRGGGLLLAGLSALVMPLATVADEGEASALADSASAYLRQHADNPIDWQTWQPSVLDRAIDDNRLIFLSIGYASCHWCHVMEKESFSDADVGAVLDADFISIKVDREQQPDVDRWYSRVVQTLNGETGWPITVIMLPDRRPVLAANYLGRDELLTALDRLAAQWREAPEQLDSRAGLLATLLEPASLPEPPAAAPDWPELMSQAESQMRARADTVFGGFGQAEKFPDETELAFLLDRYKLDPSPELEGLLTRQLDALMYGGLADPVFGGVFRYTTDREMTRPHFEKMLYNQALTAMLFIDAADLLGQARYRDFADDIVDFVNGALAMEDGRFAAAVDADHDGVEGGYYRWPASEGALLPTGVSAVEAGPGQVYLLGTSADPDWTGRLANRRDAPPRVIDHPVTAWNGLWLLALLATDATDQARALGDVLWETSVSDGEVERMPGQPGFLDDYAVLSVAYWRLYLATLEPRWKSRAQVLDEVLLEQFIRDGEVRYAREDDSLPYPDSLAADTEQPAPLAFLAESFGYHFRDVRFANAQTRLLATANIRQGQAASFASMLRGQLEVPGKRAFMASGHGRVGLRPGEGDNRWWLDLDLEPGWHVNAATVNEPHLIPTTLTSQQGPLAPEWPAGEELLTSFSEVPLNVWSGAVRLPVRADVGRALQVVLRVQACNDRVCLPPERLVLRAARR</sequence>
<dbReference type="InterPro" id="IPR004879">
    <property type="entry name" value="Ssp411-like_TRX"/>
</dbReference>
<dbReference type="InterPro" id="IPR028250">
    <property type="entry name" value="DsbDN"/>
</dbReference>
<organism evidence="4 5">
    <name type="scientific">Marinihelvus fidelis</name>
    <dbReference type="NCBI Taxonomy" id="2613842"/>
    <lineage>
        <taxon>Bacteria</taxon>
        <taxon>Pseudomonadati</taxon>
        <taxon>Pseudomonadota</taxon>
        <taxon>Gammaproteobacteria</taxon>
        <taxon>Chromatiales</taxon>
        <taxon>Wenzhouxiangellaceae</taxon>
        <taxon>Marinihelvus</taxon>
    </lineage>
</organism>
<protein>
    <submittedName>
        <fullName evidence="4">Thioredoxin domain-containing protein</fullName>
    </submittedName>
</protein>
<dbReference type="PANTHER" id="PTHR42899:SF1">
    <property type="entry name" value="SPERMATOGENESIS-ASSOCIATED PROTEIN 20"/>
    <property type="match status" value="1"/>
</dbReference>
<evidence type="ECO:0000313" key="5">
    <source>
        <dbReference type="Proteomes" id="UP000325372"/>
    </source>
</evidence>